<evidence type="ECO:0008006" key="3">
    <source>
        <dbReference type="Google" id="ProtNLM"/>
    </source>
</evidence>
<dbReference type="Proteomes" id="UP000243535">
    <property type="component" value="Unassembled WGS sequence"/>
</dbReference>
<evidence type="ECO:0000313" key="2">
    <source>
        <dbReference type="Proteomes" id="UP000243535"/>
    </source>
</evidence>
<dbReference type="EMBL" id="CYHA01000003">
    <property type="protein sequence ID" value="CUA83859.1"/>
    <property type="molecule type" value="Genomic_DNA"/>
</dbReference>
<dbReference type="AlphaFoldDB" id="A0A0K6GZ13"/>
<organism evidence="1 2">
    <name type="scientific">Gulbenkiania indica</name>
    <dbReference type="NCBI Taxonomy" id="375574"/>
    <lineage>
        <taxon>Bacteria</taxon>
        <taxon>Pseudomonadati</taxon>
        <taxon>Pseudomonadota</taxon>
        <taxon>Betaproteobacteria</taxon>
        <taxon>Neisseriales</taxon>
        <taxon>Chromobacteriaceae</taxon>
        <taxon>Gulbenkiania</taxon>
    </lineage>
</organism>
<sequence>MTEPAQLQDWLSTLPFTRLTDCGRQLVEALSQLNRVPLDCTVRYRLLLQYLATIDHYYPALEGEMQQGDPTTSMRARQATRLGLQLFVALHTGFKRTLSDRLAKRGFLERDQPKIDLAAYTLLTARQIIYIAAGHYASVGEGFWHDCHTIYCTVREAGWADRPSIVEDTLEVLYLQILLMGITPSKGLTEAEFYPAQQIILQYASSACLIPVEELAEPMAGFYVHCSHDTPPRWMGGEGSQQADWLLDVSRLAEHLHERQMQLEQIKGSSPASGPVETELALVRRLTHEWRHPPRRRHTRLPLGERVAAISQLIPIWQYLQAQAGRPLPGVPFVKPAQMEVVNQSPLGFLLRGHSQGYSLRVGELLLLHPPAKPTACTLCVIRWVALPADSDLLECGVEVLGRLPVPVLAMPTITHQADTLQPALKLPAITKLGRPPLLLLPGRLFSRLREFRLQEDGDERLVRSTRLDRQTPHYQLMEFQDSAHF</sequence>
<proteinExistence type="predicted"/>
<evidence type="ECO:0000313" key="1">
    <source>
        <dbReference type="EMBL" id="CUA83859.1"/>
    </source>
</evidence>
<reference evidence="2" key="1">
    <citation type="submission" date="2015-08" db="EMBL/GenBank/DDBJ databases">
        <authorList>
            <person name="Varghese N."/>
        </authorList>
    </citation>
    <scope>NUCLEOTIDE SEQUENCE [LARGE SCALE GENOMIC DNA]</scope>
    <source>
        <strain evidence="2">DSM 17901</strain>
    </source>
</reference>
<name>A0A0K6GZ13_9NEIS</name>
<gene>
    <name evidence="1" type="ORF">Ga0061063_1922</name>
</gene>
<keyword evidence="2" id="KW-1185">Reference proteome</keyword>
<dbReference type="STRING" id="375574.GCA_001418035_01714"/>
<accession>A0A0K6GZ13</accession>
<protein>
    <recommendedName>
        <fullName evidence="3">Molecular chaperone</fullName>
    </recommendedName>
</protein>